<dbReference type="RefSeq" id="WP_210511616.1">
    <property type="nucleotide sequence ID" value="NZ_JAFIDN010000005.1"/>
</dbReference>
<reference evidence="9" key="1">
    <citation type="submission" date="2021-02" db="EMBL/GenBank/DDBJ databases">
        <title>Natronogracilivirga saccharolytica gen. nov. sp. nov. a new anaerobic, haloalkiliphilic carbohydrate-fermenting bacterium from soda lake and proposing of Cyclonatronumiaceae fam. nov. in the phylum Balneolaeota.</title>
        <authorList>
            <person name="Zhilina T.N."/>
            <person name="Sorokin D.Y."/>
            <person name="Zavarzina D.G."/>
            <person name="Toshchakov S.V."/>
            <person name="Kublanov I.V."/>
        </authorList>
    </citation>
    <scope>NUCLEOTIDE SEQUENCE</scope>
    <source>
        <strain evidence="9">Z-1702</strain>
    </source>
</reference>
<dbReference type="GO" id="GO:0016020">
    <property type="term" value="C:membrane"/>
    <property type="evidence" value="ECO:0007669"/>
    <property type="project" value="GOC"/>
</dbReference>
<evidence type="ECO:0000256" key="1">
    <source>
        <dbReference type="ARBA" id="ARBA00005382"/>
    </source>
</evidence>
<protein>
    <recommendedName>
        <fullName evidence="11">Glucosylceramidase</fullName>
    </recommendedName>
</protein>
<dbReference type="InterPro" id="IPR017853">
    <property type="entry name" value="GH"/>
</dbReference>
<evidence type="ECO:0000256" key="6">
    <source>
        <dbReference type="SAM" id="SignalP"/>
    </source>
</evidence>
<evidence type="ECO:0000256" key="2">
    <source>
        <dbReference type="ARBA" id="ARBA00022729"/>
    </source>
</evidence>
<dbReference type="EMBL" id="JAFIDN010000005">
    <property type="protein sequence ID" value="MBP3192686.1"/>
    <property type="molecule type" value="Genomic_DNA"/>
</dbReference>
<dbReference type="PANTHER" id="PTHR11069">
    <property type="entry name" value="GLUCOSYLCERAMIDASE"/>
    <property type="match status" value="1"/>
</dbReference>
<evidence type="ECO:0000313" key="10">
    <source>
        <dbReference type="Proteomes" id="UP000673975"/>
    </source>
</evidence>
<evidence type="ECO:0000256" key="5">
    <source>
        <dbReference type="SAM" id="MobiDB-lite"/>
    </source>
</evidence>
<dbReference type="GO" id="GO:0004348">
    <property type="term" value="F:glucosylceramidase activity"/>
    <property type="evidence" value="ECO:0007669"/>
    <property type="project" value="InterPro"/>
</dbReference>
<dbReference type="PRINTS" id="PR00843">
    <property type="entry name" value="GLHYDRLASE30"/>
</dbReference>
<dbReference type="Proteomes" id="UP000673975">
    <property type="component" value="Unassembled WGS sequence"/>
</dbReference>
<dbReference type="Gene3D" id="3.20.20.80">
    <property type="entry name" value="Glycosidases"/>
    <property type="match status" value="1"/>
</dbReference>
<feature type="domain" description="Glycosyl hydrolase family 30 beta sandwich" evidence="8">
    <location>
        <begin position="426"/>
        <end position="484"/>
    </location>
</feature>
<keyword evidence="4" id="KW-0326">Glycosidase</keyword>
<name>A0A8J7S9Q8_9BACT</name>
<dbReference type="GO" id="GO:0006680">
    <property type="term" value="P:glucosylceramide catabolic process"/>
    <property type="evidence" value="ECO:0007669"/>
    <property type="project" value="TreeGrafter"/>
</dbReference>
<dbReference type="InterPro" id="IPR033452">
    <property type="entry name" value="GH30_C"/>
</dbReference>
<dbReference type="Gene3D" id="2.60.40.1180">
    <property type="entry name" value="Golgi alpha-mannosidase II"/>
    <property type="match status" value="1"/>
</dbReference>
<organism evidence="9 10">
    <name type="scientific">Natronogracilivirga saccharolytica</name>
    <dbReference type="NCBI Taxonomy" id="2812953"/>
    <lineage>
        <taxon>Bacteria</taxon>
        <taxon>Pseudomonadati</taxon>
        <taxon>Balneolota</taxon>
        <taxon>Balneolia</taxon>
        <taxon>Balneolales</taxon>
        <taxon>Cyclonatronaceae</taxon>
        <taxon>Natronogracilivirga</taxon>
    </lineage>
</organism>
<feature type="domain" description="Glycosyl hydrolase family 30 TIM-barrel" evidence="7">
    <location>
        <begin position="93"/>
        <end position="419"/>
    </location>
</feature>
<proteinExistence type="inferred from homology"/>
<feature type="signal peptide" evidence="6">
    <location>
        <begin position="1"/>
        <end position="25"/>
    </location>
</feature>
<gene>
    <name evidence="9" type="ORF">NATSA_08420</name>
</gene>
<dbReference type="InterPro" id="IPR033453">
    <property type="entry name" value="Glyco_hydro_30_TIM-barrel"/>
</dbReference>
<sequence>MTAAYLNRIRPLVMILAVFVLLSCSDDSPTSSNNGGEPGENGNDNSEVTGDVTVYLTSGNRLALNDRQNPIAFSDDSASIVIEVDADQRMQSITGFGAAMTGSSAYLLKKMDNEDRRELLTELFDPEEGIGISNIRLTIGSSDFSLGTYSYCDEPGLENFRIPEVDLRDVIPVMQEVLEINPDLWIMASPWSAPGWMKNNNSMRGGRLEEQHFENFSRYLKMFIQAYEDKGIPIHAITVQNEPLHETSGYPTMYMPWQDQSKLIRDYLGPLFEKENIQTDIIIYDHNWDNFQYPINILDDEDTRQYVKGSAFHGYGGDVGQMSHVAEAHPDKHLYFTEISGGGWATDFWENITWNMDHIFLGSVRNYSRNAIFWNLALDEQDGPQNGGCPNCRGVVTIPENEEFLSRNEEYYILAHMARHVRPGDYRIQSTAPQQDLNYLAFINEEGEHKLVIINRSQQAQTFQVRSNSGKFRYSLAGRTLGTFLW</sequence>
<dbReference type="Pfam" id="PF02055">
    <property type="entry name" value="Glyco_hydro_30"/>
    <property type="match status" value="1"/>
</dbReference>
<evidence type="ECO:0000259" key="8">
    <source>
        <dbReference type="Pfam" id="PF17189"/>
    </source>
</evidence>
<comment type="caution">
    <text evidence="9">The sequence shown here is derived from an EMBL/GenBank/DDBJ whole genome shotgun (WGS) entry which is preliminary data.</text>
</comment>
<evidence type="ECO:0008006" key="11">
    <source>
        <dbReference type="Google" id="ProtNLM"/>
    </source>
</evidence>
<keyword evidence="3 4" id="KW-0378">Hydrolase</keyword>
<evidence type="ECO:0000313" key="9">
    <source>
        <dbReference type="EMBL" id="MBP3192686.1"/>
    </source>
</evidence>
<dbReference type="InterPro" id="IPR001139">
    <property type="entry name" value="Glyco_hydro_30"/>
</dbReference>
<feature type="region of interest" description="Disordered" evidence="5">
    <location>
        <begin position="28"/>
        <end position="49"/>
    </location>
</feature>
<evidence type="ECO:0000256" key="4">
    <source>
        <dbReference type="RuleBase" id="RU361188"/>
    </source>
</evidence>
<dbReference type="SUPFAM" id="SSF51445">
    <property type="entry name" value="(Trans)glycosidases"/>
    <property type="match status" value="1"/>
</dbReference>
<keyword evidence="10" id="KW-1185">Reference proteome</keyword>
<keyword evidence="2 6" id="KW-0732">Signal</keyword>
<feature type="chain" id="PRO_5035154410" description="Glucosylceramidase" evidence="6">
    <location>
        <begin position="26"/>
        <end position="486"/>
    </location>
</feature>
<evidence type="ECO:0000256" key="3">
    <source>
        <dbReference type="ARBA" id="ARBA00022801"/>
    </source>
</evidence>
<dbReference type="InterPro" id="IPR013780">
    <property type="entry name" value="Glyco_hydro_b"/>
</dbReference>
<dbReference type="PANTHER" id="PTHR11069:SF23">
    <property type="entry name" value="LYSOSOMAL ACID GLUCOSYLCERAMIDASE"/>
    <property type="match status" value="1"/>
</dbReference>
<comment type="similarity">
    <text evidence="1 4">Belongs to the glycosyl hydrolase 30 family.</text>
</comment>
<feature type="compositionally biased region" description="Low complexity" evidence="5">
    <location>
        <begin position="31"/>
        <end position="47"/>
    </location>
</feature>
<accession>A0A8J7S9Q8</accession>
<dbReference type="Pfam" id="PF17189">
    <property type="entry name" value="Glyco_hydro_30C"/>
    <property type="match status" value="1"/>
</dbReference>
<dbReference type="AlphaFoldDB" id="A0A8J7S9Q8"/>
<evidence type="ECO:0000259" key="7">
    <source>
        <dbReference type="Pfam" id="PF02055"/>
    </source>
</evidence>